<dbReference type="EMBL" id="BLLF01000713">
    <property type="protein sequence ID" value="GFH14331.1"/>
    <property type="molecule type" value="Genomic_DNA"/>
</dbReference>
<comment type="caution">
    <text evidence="1">The sequence shown here is derived from an EMBL/GenBank/DDBJ whole genome shotgun (WGS) entry which is preliminary data.</text>
</comment>
<accession>A0A699YXK6</accession>
<feature type="non-terminal residue" evidence="1">
    <location>
        <position position="1"/>
    </location>
</feature>
<dbReference type="Gene3D" id="1.25.70.10">
    <property type="entry name" value="Transcription termination factor 3, mitochondrial"/>
    <property type="match status" value="1"/>
</dbReference>
<dbReference type="Proteomes" id="UP000485058">
    <property type="component" value="Unassembled WGS sequence"/>
</dbReference>
<evidence type="ECO:0000313" key="1">
    <source>
        <dbReference type="EMBL" id="GFH14331.1"/>
    </source>
</evidence>
<gene>
    <name evidence="1" type="ORF">HaLaN_10362</name>
</gene>
<name>A0A699YXK6_HAELA</name>
<organism evidence="1 2">
    <name type="scientific">Haematococcus lacustris</name>
    <name type="common">Green alga</name>
    <name type="synonym">Haematococcus pluvialis</name>
    <dbReference type="NCBI Taxonomy" id="44745"/>
    <lineage>
        <taxon>Eukaryota</taxon>
        <taxon>Viridiplantae</taxon>
        <taxon>Chlorophyta</taxon>
        <taxon>core chlorophytes</taxon>
        <taxon>Chlorophyceae</taxon>
        <taxon>CS clade</taxon>
        <taxon>Chlamydomonadales</taxon>
        <taxon>Haematococcaceae</taxon>
        <taxon>Haematococcus</taxon>
    </lineage>
</organism>
<evidence type="ECO:0000313" key="2">
    <source>
        <dbReference type="Proteomes" id="UP000485058"/>
    </source>
</evidence>
<sequence>VQQLCLDLGITRHTAWRLASAYPDLTPDQLEHRASHLSSCLSLDAETVCVLAVKERGLVTRAPADLAAALAALGQVMGGLTSMEASKVVVYSPGLLALSAPQLHQQAAALQQALGCGEESVAALIRQQPYLLTTPTAAVAGRVNQLASTLQLSSREQAVALLTAYPPLVQVQATRFI</sequence>
<proteinExistence type="predicted"/>
<protein>
    <submittedName>
        <fullName evidence="1">Uncharacterized protein</fullName>
    </submittedName>
</protein>
<reference evidence="1 2" key="1">
    <citation type="submission" date="2020-02" db="EMBL/GenBank/DDBJ databases">
        <title>Draft genome sequence of Haematococcus lacustris strain NIES-144.</title>
        <authorList>
            <person name="Morimoto D."/>
            <person name="Nakagawa S."/>
            <person name="Yoshida T."/>
            <person name="Sawayama S."/>
        </authorList>
    </citation>
    <scope>NUCLEOTIDE SEQUENCE [LARGE SCALE GENOMIC DNA]</scope>
    <source>
        <strain evidence="1 2">NIES-144</strain>
    </source>
</reference>
<keyword evidence="2" id="KW-1185">Reference proteome</keyword>
<dbReference type="AlphaFoldDB" id="A0A699YXK6"/>
<dbReference type="InterPro" id="IPR038538">
    <property type="entry name" value="MTERF_sf"/>
</dbReference>